<evidence type="ECO:0000256" key="1">
    <source>
        <dbReference type="ARBA" id="ARBA00004651"/>
    </source>
</evidence>
<dbReference type="InterPro" id="IPR042094">
    <property type="entry name" value="T2SS_GspF_sf"/>
</dbReference>
<keyword evidence="6 7" id="KW-0472">Membrane</keyword>
<evidence type="ECO:0000256" key="5">
    <source>
        <dbReference type="ARBA" id="ARBA00022989"/>
    </source>
</evidence>
<evidence type="ECO:0000259" key="8">
    <source>
        <dbReference type="Pfam" id="PF00482"/>
    </source>
</evidence>
<dbReference type="Proteomes" id="UP000317429">
    <property type="component" value="Chromosome"/>
</dbReference>
<evidence type="ECO:0000256" key="6">
    <source>
        <dbReference type="ARBA" id="ARBA00023136"/>
    </source>
</evidence>
<sequence>MRQRNSKGLSPINATAAAGSQPFGVARRRQAAHKGVATRLSNREITQVFTNLSTLLENGVSLPKALGALAEERSLERCRDILLGVRKRLESGDLFSTAIGEYKSCFDTMTVNQVKVGERSGALGEALTNIAQQRQKAGKLRGEVIKKLAYPVILVLVGAAVITFLLTYVVPVFEETYSNAKVPLPGVTQALILVGSIARNYGWMVVLAGVAGALGVAQLRRREDAARAIDTQMLRLPILGPWLRDIAVLELMNVLGNLMEAGFTLADALSEAAESVSNRAVKGSVRDLHRAVNQGERFSREVERHSELFPPMVSQLVIVGEQSGKLTKATQHIRAHLHEEIERKTNLFVGVIEPVLTISLASAVGMVLLAIYLPMFDMINAVGGQ</sequence>
<feature type="transmembrane region" description="Helical" evidence="7">
    <location>
        <begin position="148"/>
        <end position="170"/>
    </location>
</feature>
<comment type="subcellular location">
    <subcellularLocation>
        <location evidence="1">Cell membrane</location>
        <topology evidence="1">Multi-pass membrane protein</topology>
    </subcellularLocation>
</comment>
<dbReference type="PANTHER" id="PTHR30012">
    <property type="entry name" value="GENERAL SECRETION PATHWAY PROTEIN"/>
    <property type="match status" value="1"/>
</dbReference>
<dbReference type="InterPro" id="IPR003004">
    <property type="entry name" value="GspF/PilC"/>
</dbReference>
<reference evidence="9 10" key="1">
    <citation type="submission" date="2019-02" db="EMBL/GenBank/DDBJ databases">
        <title>Deep-cultivation of Planctomycetes and their phenomic and genomic characterization uncovers novel biology.</title>
        <authorList>
            <person name="Wiegand S."/>
            <person name="Jogler M."/>
            <person name="Boedeker C."/>
            <person name="Pinto D."/>
            <person name="Vollmers J."/>
            <person name="Rivas-Marin E."/>
            <person name="Kohn T."/>
            <person name="Peeters S.H."/>
            <person name="Heuer A."/>
            <person name="Rast P."/>
            <person name="Oberbeckmann S."/>
            <person name="Bunk B."/>
            <person name="Jeske O."/>
            <person name="Meyerdierks A."/>
            <person name="Storesund J.E."/>
            <person name="Kallscheuer N."/>
            <person name="Luecker S."/>
            <person name="Lage O.M."/>
            <person name="Pohl T."/>
            <person name="Merkel B.J."/>
            <person name="Hornburger P."/>
            <person name="Mueller R.-W."/>
            <person name="Bruemmer F."/>
            <person name="Labrenz M."/>
            <person name="Spormann A.M."/>
            <person name="Op den Camp H."/>
            <person name="Overmann J."/>
            <person name="Amann R."/>
            <person name="Jetten M.S.M."/>
            <person name="Mascher T."/>
            <person name="Medema M.H."/>
            <person name="Devos D.P."/>
            <person name="Kaster A.-K."/>
            <person name="Ovreas L."/>
            <person name="Rohde M."/>
            <person name="Galperin M.Y."/>
            <person name="Jogler C."/>
        </authorList>
    </citation>
    <scope>NUCLEOTIDE SEQUENCE [LARGE SCALE GENOMIC DNA]</scope>
    <source>
        <strain evidence="9 10">Pla175</strain>
    </source>
</reference>
<evidence type="ECO:0000313" key="9">
    <source>
        <dbReference type="EMBL" id="QDU89909.1"/>
    </source>
</evidence>
<dbReference type="Gene3D" id="1.20.81.30">
    <property type="entry name" value="Type II secretion system (T2SS), domain F"/>
    <property type="match status" value="2"/>
</dbReference>
<dbReference type="KEGG" id="pnd:Pla175_33060"/>
<feature type="transmembrane region" description="Helical" evidence="7">
    <location>
        <begin position="347"/>
        <end position="373"/>
    </location>
</feature>
<evidence type="ECO:0000256" key="7">
    <source>
        <dbReference type="SAM" id="Phobius"/>
    </source>
</evidence>
<keyword evidence="10" id="KW-1185">Reference proteome</keyword>
<organism evidence="9 10">
    <name type="scientific">Pirellulimonas nuda</name>
    <dbReference type="NCBI Taxonomy" id="2528009"/>
    <lineage>
        <taxon>Bacteria</taxon>
        <taxon>Pseudomonadati</taxon>
        <taxon>Planctomycetota</taxon>
        <taxon>Planctomycetia</taxon>
        <taxon>Pirellulales</taxon>
        <taxon>Lacipirellulaceae</taxon>
        <taxon>Pirellulimonas</taxon>
    </lineage>
</organism>
<dbReference type="GO" id="GO:0005886">
    <property type="term" value="C:plasma membrane"/>
    <property type="evidence" value="ECO:0007669"/>
    <property type="project" value="UniProtKB-SubCell"/>
</dbReference>
<feature type="domain" description="Type II secretion system protein GspF" evidence="8">
    <location>
        <begin position="253"/>
        <end position="374"/>
    </location>
</feature>
<comment type="similarity">
    <text evidence="2">Belongs to the GSP F family.</text>
</comment>
<dbReference type="RefSeq" id="WP_145287319.1">
    <property type="nucleotide sequence ID" value="NZ_CP036291.1"/>
</dbReference>
<evidence type="ECO:0000313" key="10">
    <source>
        <dbReference type="Proteomes" id="UP000317429"/>
    </source>
</evidence>
<dbReference type="AlphaFoldDB" id="A0A518DEL0"/>
<dbReference type="Pfam" id="PF00482">
    <property type="entry name" value="T2SSF"/>
    <property type="match status" value="2"/>
</dbReference>
<name>A0A518DEL0_9BACT</name>
<proteinExistence type="inferred from homology"/>
<evidence type="ECO:0000256" key="4">
    <source>
        <dbReference type="ARBA" id="ARBA00022692"/>
    </source>
</evidence>
<accession>A0A518DEL0</accession>
<keyword evidence="5 7" id="KW-1133">Transmembrane helix</keyword>
<keyword evidence="4 7" id="KW-0812">Transmembrane</keyword>
<evidence type="ECO:0000256" key="2">
    <source>
        <dbReference type="ARBA" id="ARBA00005745"/>
    </source>
</evidence>
<dbReference type="InterPro" id="IPR018076">
    <property type="entry name" value="T2SS_GspF_dom"/>
</dbReference>
<evidence type="ECO:0000256" key="3">
    <source>
        <dbReference type="ARBA" id="ARBA00022475"/>
    </source>
</evidence>
<keyword evidence="3" id="KW-1003">Cell membrane</keyword>
<protein>
    <submittedName>
        <fullName evidence="9">Type II secretion system protein F</fullName>
    </submittedName>
</protein>
<feature type="transmembrane region" description="Helical" evidence="7">
    <location>
        <begin position="190"/>
        <end position="217"/>
    </location>
</feature>
<dbReference type="PRINTS" id="PR00812">
    <property type="entry name" value="BCTERIALGSPF"/>
</dbReference>
<dbReference type="EMBL" id="CP036291">
    <property type="protein sequence ID" value="QDU89909.1"/>
    <property type="molecule type" value="Genomic_DNA"/>
</dbReference>
<dbReference type="PANTHER" id="PTHR30012:SF0">
    <property type="entry name" value="TYPE II SECRETION SYSTEM PROTEIN F-RELATED"/>
    <property type="match status" value="1"/>
</dbReference>
<gene>
    <name evidence="9" type="primary">epsF_3</name>
    <name evidence="9" type="ORF">Pla175_33060</name>
</gene>
<feature type="domain" description="Type II secretion system protein GspF" evidence="8">
    <location>
        <begin position="50"/>
        <end position="171"/>
    </location>
</feature>
<dbReference type="OrthoDB" id="5508718at2"/>